<dbReference type="PROSITE" id="PS50109">
    <property type="entry name" value="HIS_KIN"/>
    <property type="match status" value="1"/>
</dbReference>
<keyword evidence="6" id="KW-0808">Transferase</keyword>
<dbReference type="Pfam" id="PF00512">
    <property type="entry name" value="HisKA"/>
    <property type="match status" value="1"/>
</dbReference>
<keyword evidence="11 12" id="KW-0472">Membrane</keyword>
<dbReference type="PROSITE" id="PS50885">
    <property type="entry name" value="HAMP"/>
    <property type="match status" value="1"/>
</dbReference>
<dbReference type="InterPro" id="IPR003660">
    <property type="entry name" value="HAMP_dom"/>
</dbReference>
<evidence type="ECO:0000256" key="3">
    <source>
        <dbReference type="ARBA" id="ARBA00004236"/>
    </source>
</evidence>
<evidence type="ECO:0000256" key="10">
    <source>
        <dbReference type="ARBA" id="ARBA00023012"/>
    </source>
</evidence>
<proteinExistence type="predicted"/>
<dbReference type="EC" id="2.7.13.3" evidence="4"/>
<dbReference type="OrthoDB" id="9757990at2"/>
<dbReference type="GO" id="GO:0000155">
    <property type="term" value="F:phosphorelay sensor kinase activity"/>
    <property type="evidence" value="ECO:0007669"/>
    <property type="project" value="InterPro"/>
</dbReference>
<feature type="transmembrane region" description="Helical" evidence="12">
    <location>
        <begin position="23"/>
        <end position="43"/>
    </location>
</feature>
<dbReference type="InterPro" id="IPR036890">
    <property type="entry name" value="HATPase_C_sf"/>
</dbReference>
<dbReference type="EMBL" id="SHKY01000001">
    <property type="protein sequence ID" value="RZU51832.1"/>
    <property type="molecule type" value="Genomic_DNA"/>
</dbReference>
<dbReference type="GO" id="GO:0005886">
    <property type="term" value="C:plasma membrane"/>
    <property type="evidence" value="ECO:0007669"/>
    <property type="project" value="UniProtKB-SubCell"/>
</dbReference>
<evidence type="ECO:0000256" key="11">
    <source>
        <dbReference type="ARBA" id="ARBA00023136"/>
    </source>
</evidence>
<sequence>MRVPALRRRQRRPVTVAGLLKRAFAALVVVIVIGGTVGVIAAGPAYRSANRELAETARTRTANQDVRAALARAALALYGYQLTGEVPYRFEYQSARSAYDGALERLGQVASPEDAAYVEDLRQNGQNWWDLADPQVAAPSGARPTGGAVAATQVRYARTVAASQEIDRRLSARNARAFKTIHRLNAIGLVGLTGLTLLGMAVVALVGSLVTRRITSPLRHVAAAVEELSRGHGDARVTITGAPVEIMAVAAAVNKAAGQEFEERRMLAESQRLAVAIRRHMSRAGALSTAARGMGELLGADHVVIMGAPGGEEDAVAEVWSAPDAVGDPTTLARTPVNWTLPDAGVFVAAAVPDGGETPPEAERAALRAAGAGPVITIAFGEGDSAGHVTVVRRAGGPAFTPFDVQFVTMVAGALSRALTQARLFEREHRLVDRLQEVDAAKTEFLSTVSHELRTPLTSVTGYLEVLLDQDAGPLTSGQERMLRVIERNAERLRSLIEDLLIVSRIESGSFALHTVSVDSSALVATACLAFEPAAVKAGVTLVCVAEGPLPVRGDPEQLDRVLMNLLSNAVKFSPDGGTVTVAARAEGDDILITVRDTGIGIPAEEVPHLFTRFFRASNATRREIAGTGLGLPIVAAIVDRHGGTITVATQEGEGTTITVRLPRETAEPEESQTSDE</sequence>
<comment type="subcellular location">
    <subcellularLocation>
        <location evidence="3">Cell membrane</location>
    </subcellularLocation>
</comment>
<evidence type="ECO:0000256" key="2">
    <source>
        <dbReference type="ARBA" id="ARBA00001968"/>
    </source>
</evidence>
<evidence type="ECO:0000256" key="6">
    <source>
        <dbReference type="ARBA" id="ARBA00022679"/>
    </source>
</evidence>
<dbReference type="SUPFAM" id="SSF47384">
    <property type="entry name" value="Homodimeric domain of signal transducing histidine kinase"/>
    <property type="match status" value="1"/>
</dbReference>
<evidence type="ECO:0000256" key="1">
    <source>
        <dbReference type="ARBA" id="ARBA00000085"/>
    </source>
</evidence>
<comment type="caution">
    <text evidence="15">The sequence shown here is derived from an EMBL/GenBank/DDBJ whole genome shotgun (WGS) entry which is preliminary data.</text>
</comment>
<dbReference type="InterPro" id="IPR003594">
    <property type="entry name" value="HATPase_dom"/>
</dbReference>
<feature type="domain" description="Histidine kinase" evidence="13">
    <location>
        <begin position="448"/>
        <end position="666"/>
    </location>
</feature>
<dbReference type="InterPro" id="IPR003018">
    <property type="entry name" value="GAF"/>
</dbReference>
<dbReference type="Pfam" id="PF02518">
    <property type="entry name" value="HATPase_c"/>
    <property type="match status" value="1"/>
</dbReference>
<dbReference type="SMART" id="SM00065">
    <property type="entry name" value="GAF"/>
    <property type="match status" value="1"/>
</dbReference>
<evidence type="ECO:0000313" key="16">
    <source>
        <dbReference type="Proteomes" id="UP000292564"/>
    </source>
</evidence>
<feature type="transmembrane region" description="Helical" evidence="12">
    <location>
        <begin position="186"/>
        <end position="210"/>
    </location>
</feature>
<dbReference type="InterPro" id="IPR029016">
    <property type="entry name" value="GAF-like_dom_sf"/>
</dbReference>
<dbReference type="SUPFAM" id="SSF55781">
    <property type="entry name" value="GAF domain-like"/>
    <property type="match status" value="2"/>
</dbReference>
<dbReference type="Pfam" id="PF01590">
    <property type="entry name" value="GAF"/>
    <property type="match status" value="1"/>
</dbReference>
<evidence type="ECO:0000256" key="8">
    <source>
        <dbReference type="ARBA" id="ARBA00022777"/>
    </source>
</evidence>
<keyword evidence="5" id="KW-0597">Phosphoprotein</keyword>
<evidence type="ECO:0000256" key="5">
    <source>
        <dbReference type="ARBA" id="ARBA00022553"/>
    </source>
</evidence>
<evidence type="ECO:0000256" key="4">
    <source>
        <dbReference type="ARBA" id="ARBA00012438"/>
    </source>
</evidence>
<evidence type="ECO:0000256" key="7">
    <source>
        <dbReference type="ARBA" id="ARBA00022692"/>
    </source>
</evidence>
<keyword evidence="16" id="KW-1185">Reference proteome</keyword>
<comment type="cofactor">
    <cofactor evidence="2">
        <name>a divalent metal cation</name>
        <dbReference type="ChEBI" id="CHEBI:60240"/>
    </cofactor>
</comment>
<dbReference type="InterPro" id="IPR005467">
    <property type="entry name" value="His_kinase_dom"/>
</dbReference>
<keyword evidence="10" id="KW-0902">Two-component regulatory system</keyword>
<dbReference type="SMART" id="SM00387">
    <property type="entry name" value="HATPase_c"/>
    <property type="match status" value="1"/>
</dbReference>
<keyword evidence="7 12" id="KW-0812">Transmembrane</keyword>
<dbReference type="InterPro" id="IPR050736">
    <property type="entry name" value="Sensor_HK_Regulatory"/>
</dbReference>
<dbReference type="Pfam" id="PF05227">
    <property type="entry name" value="CHASE3"/>
    <property type="match status" value="1"/>
</dbReference>
<dbReference type="PRINTS" id="PR00344">
    <property type="entry name" value="BCTRLSENSOR"/>
</dbReference>
<gene>
    <name evidence="15" type="ORF">EV385_3668</name>
</gene>
<evidence type="ECO:0000259" key="14">
    <source>
        <dbReference type="PROSITE" id="PS50885"/>
    </source>
</evidence>
<dbReference type="InterPro" id="IPR004358">
    <property type="entry name" value="Sig_transdc_His_kin-like_C"/>
</dbReference>
<dbReference type="Gene3D" id="3.30.450.40">
    <property type="match status" value="1"/>
</dbReference>
<dbReference type="CDD" id="cd00082">
    <property type="entry name" value="HisKA"/>
    <property type="match status" value="1"/>
</dbReference>
<evidence type="ECO:0000259" key="13">
    <source>
        <dbReference type="PROSITE" id="PS50109"/>
    </source>
</evidence>
<dbReference type="Proteomes" id="UP000292564">
    <property type="component" value="Unassembled WGS sequence"/>
</dbReference>
<dbReference type="Pfam" id="PF00672">
    <property type="entry name" value="HAMP"/>
    <property type="match status" value="1"/>
</dbReference>
<dbReference type="SMART" id="SM00388">
    <property type="entry name" value="HisKA"/>
    <property type="match status" value="1"/>
</dbReference>
<dbReference type="Gene3D" id="3.30.565.10">
    <property type="entry name" value="Histidine kinase-like ATPase, C-terminal domain"/>
    <property type="match status" value="1"/>
</dbReference>
<keyword evidence="8" id="KW-0418">Kinase</keyword>
<comment type="catalytic activity">
    <reaction evidence="1">
        <text>ATP + protein L-histidine = ADP + protein N-phospho-L-histidine.</text>
        <dbReference type="EC" id="2.7.13.3"/>
    </reaction>
</comment>
<dbReference type="SUPFAM" id="SSF55874">
    <property type="entry name" value="ATPase domain of HSP90 chaperone/DNA topoisomerase II/histidine kinase"/>
    <property type="match status" value="1"/>
</dbReference>
<dbReference type="GO" id="GO:0005509">
    <property type="term" value="F:calcium ion binding"/>
    <property type="evidence" value="ECO:0007669"/>
    <property type="project" value="UniProtKB-ARBA"/>
</dbReference>
<dbReference type="AlphaFoldDB" id="A0A4Q7ZLI3"/>
<accession>A0A4Q7ZLI3</accession>
<evidence type="ECO:0000256" key="9">
    <source>
        <dbReference type="ARBA" id="ARBA00022989"/>
    </source>
</evidence>
<dbReference type="FunFam" id="1.10.287.130:FF:000001">
    <property type="entry name" value="Two-component sensor histidine kinase"/>
    <property type="match status" value="1"/>
</dbReference>
<dbReference type="PANTHER" id="PTHR43711">
    <property type="entry name" value="TWO-COMPONENT HISTIDINE KINASE"/>
    <property type="match status" value="1"/>
</dbReference>
<dbReference type="RefSeq" id="WP_130510541.1">
    <property type="nucleotide sequence ID" value="NZ_SHKY01000001.1"/>
</dbReference>
<keyword evidence="9 12" id="KW-1133">Transmembrane helix</keyword>
<dbReference type="InterPro" id="IPR036097">
    <property type="entry name" value="HisK_dim/P_sf"/>
</dbReference>
<dbReference type="Gene3D" id="6.10.340.10">
    <property type="match status" value="1"/>
</dbReference>
<dbReference type="InterPro" id="IPR003661">
    <property type="entry name" value="HisK_dim/P_dom"/>
</dbReference>
<evidence type="ECO:0000313" key="15">
    <source>
        <dbReference type="EMBL" id="RZU51832.1"/>
    </source>
</evidence>
<protein>
    <recommendedName>
        <fullName evidence="4">histidine kinase</fullName>
        <ecNumber evidence="4">2.7.13.3</ecNumber>
    </recommendedName>
</protein>
<name>A0A4Q7ZLI3_9ACTN</name>
<dbReference type="FunFam" id="3.30.565.10:FF:000006">
    <property type="entry name" value="Sensor histidine kinase WalK"/>
    <property type="match status" value="1"/>
</dbReference>
<dbReference type="InterPro" id="IPR007891">
    <property type="entry name" value="CHASE3"/>
</dbReference>
<organism evidence="15 16">
    <name type="scientific">Krasilnikovia cinnamomea</name>
    <dbReference type="NCBI Taxonomy" id="349313"/>
    <lineage>
        <taxon>Bacteria</taxon>
        <taxon>Bacillati</taxon>
        <taxon>Actinomycetota</taxon>
        <taxon>Actinomycetes</taxon>
        <taxon>Micromonosporales</taxon>
        <taxon>Micromonosporaceae</taxon>
        <taxon>Krasilnikovia</taxon>
    </lineage>
</organism>
<dbReference type="Gene3D" id="1.10.287.130">
    <property type="match status" value="1"/>
</dbReference>
<feature type="domain" description="HAMP" evidence="14">
    <location>
        <begin position="212"/>
        <end position="265"/>
    </location>
</feature>
<dbReference type="CDD" id="cd00075">
    <property type="entry name" value="HATPase"/>
    <property type="match status" value="1"/>
</dbReference>
<evidence type="ECO:0000256" key="12">
    <source>
        <dbReference type="SAM" id="Phobius"/>
    </source>
</evidence>
<dbReference type="PANTHER" id="PTHR43711:SF31">
    <property type="entry name" value="HISTIDINE KINASE"/>
    <property type="match status" value="1"/>
</dbReference>
<reference evidence="15 16" key="1">
    <citation type="submission" date="2019-02" db="EMBL/GenBank/DDBJ databases">
        <title>Sequencing the genomes of 1000 actinobacteria strains.</title>
        <authorList>
            <person name="Klenk H.-P."/>
        </authorList>
    </citation>
    <scope>NUCLEOTIDE SEQUENCE [LARGE SCALE GENOMIC DNA]</scope>
    <source>
        <strain evidence="15 16">DSM 45162</strain>
    </source>
</reference>